<comment type="caution">
    <text evidence="3">The sequence shown here is derived from an EMBL/GenBank/DDBJ whole genome shotgun (WGS) entry which is preliminary data.</text>
</comment>
<sequence>MTVPPKLIPSAQAFVSILPTNVDYTGVPIQYIRDKAAPILSDDIPRPKVVIEKMEIPCGTDGHLIHVDVYRPASASDDEILPVLVYFPGGAFTLPPQGAHPYLATKLAGETYCAVFFVNYSLSPEVKFPVATEECYSVVKYVSIPEHAKASRTDPTRVAVGGDSAGGNLAIITTHTSLSSESYKQFADGYFLTKDVVEYHLEKYLRSDEDKNNKLAFPVNATVEDLIGLPAGLLVTAEADVLRDEGEAYARKLLEANVPVSSFRVQGAVHGFMSMAPLHSTETLQVLDLTTSALRKNFSQ</sequence>
<gene>
    <name evidence="3" type="ORF">MFLAVUS_000365</name>
</gene>
<evidence type="ECO:0000313" key="3">
    <source>
        <dbReference type="EMBL" id="GAA5807016.1"/>
    </source>
</evidence>
<reference evidence="3 4" key="1">
    <citation type="submission" date="2024-04" db="EMBL/GenBank/DDBJ databases">
        <title>genome sequences of Mucor flavus KT1a and Helicostylum pulchrum KT1b strains isolated from the surface of a dry-aged beef.</title>
        <authorList>
            <person name="Toyotome T."/>
            <person name="Hosono M."/>
            <person name="Torimaru M."/>
            <person name="Fukuda K."/>
            <person name="Mikami N."/>
        </authorList>
    </citation>
    <scope>NUCLEOTIDE SEQUENCE [LARGE SCALE GENOMIC DNA]</scope>
    <source>
        <strain evidence="3 4">KT1a</strain>
    </source>
</reference>
<dbReference type="EMBL" id="BAABUK010000002">
    <property type="protein sequence ID" value="GAA5807016.1"/>
    <property type="molecule type" value="Genomic_DNA"/>
</dbReference>
<dbReference type="Proteomes" id="UP001473302">
    <property type="component" value="Unassembled WGS sequence"/>
</dbReference>
<dbReference type="PANTHER" id="PTHR48081:SF8">
    <property type="entry name" value="ALPHA_BETA HYDROLASE FOLD-3 DOMAIN-CONTAINING PROTEIN-RELATED"/>
    <property type="match status" value="1"/>
</dbReference>
<proteinExistence type="predicted"/>
<organism evidence="3 4">
    <name type="scientific">Mucor flavus</name>
    <dbReference type="NCBI Taxonomy" id="439312"/>
    <lineage>
        <taxon>Eukaryota</taxon>
        <taxon>Fungi</taxon>
        <taxon>Fungi incertae sedis</taxon>
        <taxon>Mucoromycota</taxon>
        <taxon>Mucoromycotina</taxon>
        <taxon>Mucoromycetes</taxon>
        <taxon>Mucorales</taxon>
        <taxon>Mucorineae</taxon>
        <taxon>Mucoraceae</taxon>
        <taxon>Mucor</taxon>
    </lineage>
</organism>
<dbReference type="InterPro" id="IPR029058">
    <property type="entry name" value="AB_hydrolase_fold"/>
</dbReference>
<dbReference type="Pfam" id="PF07859">
    <property type="entry name" value="Abhydrolase_3"/>
    <property type="match status" value="2"/>
</dbReference>
<feature type="domain" description="Alpha/beta hydrolase fold-3" evidence="2">
    <location>
        <begin position="84"/>
        <end position="177"/>
    </location>
</feature>
<keyword evidence="4" id="KW-1185">Reference proteome</keyword>
<feature type="domain" description="Alpha/beta hydrolase fold-3" evidence="2">
    <location>
        <begin position="178"/>
        <end position="273"/>
    </location>
</feature>
<name>A0ABP9YJK4_9FUNG</name>
<dbReference type="InterPro" id="IPR013094">
    <property type="entry name" value="AB_hydrolase_3"/>
</dbReference>
<dbReference type="Gene3D" id="3.40.50.1820">
    <property type="entry name" value="alpha/beta hydrolase"/>
    <property type="match status" value="1"/>
</dbReference>
<dbReference type="PANTHER" id="PTHR48081">
    <property type="entry name" value="AB HYDROLASE SUPERFAMILY PROTEIN C4A8.06C"/>
    <property type="match status" value="1"/>
</dbReference>
<keyword evidence="1" id="KW-0378">Hydrolase</keyword>
<protein>
    <recommendedName>
        <fullName evidence="2">Alpha/beta hydrolase fold-3 domain-containing protein</fullName>
    </recommendedName>
</protein>
<dbReference type="SUPFAM" id="SSF53474">
    <property type="entry name" value="alpha/beta-Hydrolases"/>
    <property type="match status" value="1"/>
</dbReference>
<accession>A0ABP9YJK4</accession>
<dbReference type="InterPro" id="IPR050300">
    <property type="entry name" value="GDXG_lipolytic_enzyme"/>
</dbReference>
<evidence type="ECO:0000256" key="1">
    <source>
        <dbReference type="ARBA" id="ARBA00022801"/>
    </source>
</evidence>
<evidence type="ECO:0000259" key="2">
    <source>
        <dbReference type="Pfam" id="PF07859"/>
    </source>
</evidence>
<evidence type="ECO:0000313" key="4">
    <source>
        <dbReference type="Proteomes" id="UP001473302"/>
    </source>
</evidence>